<evidence type="ECO:0000259" key="13">
    <source>
        <dbReference type="SMART" id="SM01002"/>
    </source>
</evidence>
<sequence length="464" mass="51916">MAPVTLHLRAEDKILEHRWVLYAILPRHPTMAKKQIQNSSYFSNHTHRSALTPQTTRALIDAGYNINVECSPTSALRKRIFPDAEFEQAGATLVPEGSWVDAPHDNIILGLKELDETKNFPLRHAHVTFAHCYKGQGGWEKALGRWSRGNGVLYDLEFLQDDNGRRIAAFGYHAGFAGAALALKTWAWQLQHPDTPLPGVDHFTDGRGYYLSEQEMVDQIREDVNQGTKIAGRKPRVLVIGALGRCGRGAVDTCVKAGCEDVLRWDMAETAKGGPFQEIVESDIFVNCIYLNEKIAPFVDMESLKNPNRKLSVVCDVSCDTTNPNNPISILANLQHKYYLQQTNRLPPSFQPTPQRNLYVLSHITPLFPSPISHPPLAQQPYPITPFHSPKLTTQTPSLPGSENSAIDHLPSLLPAESSDAFSSDLLPCMLEIKNRDSHPVWQRAEKLFREKVKTLPEALQKAE</sequence>
<evidence type="ECO:0000259" key="14">
    <source>
        <dbReference type="SMART" id="SM01003"/>
    </source>
</evidence>
<gene>
    <name evidence="15" type="ORF">ACJ73_04165</name>
</gene>
<dbReference type="InterPro" id="IPR007886">
    <property type="entry name" value="AlaDH/PNT_N"/>
</dbReference>
<dbReference type="SMART" id="SM01003">
    <property type="entry name" value="AlaDh_PNT_N"/>
    <property type="match status" value="1"/>
</dbReference>
<dbReference type="SUPFAM" id="SSF52283">
    <property type="entry name" value="Formate/glycerate dehydrogenase catalytic domain-like"/>
    <property type="match status" value="1"/>
</dbReference>
<evidence type="ECO:0000256" key="9">
    <source>
        <dbReference type="ARBA" id="ARBA00023154"/>
    </source>
</evidence>
<dbReference type="GO" id="GO:0019878">
    <property type="term" value="P:lysine biosynthetic process via aminoadipic acid"/>
    <property type="evidence" value="ECO:0007669"/>
    <property type="project" value="UniProtKB-UniPathway"/>
</dbReference>
<dbReference type="EC" id="1.5.1.7" evidence="4"/>
<keyword evidence="10" id="KW-1015">Disulfide bond</keyword>
<comment type="catalytic activity">
    <reaction evidence="12">
        <text>L-saccharopine + NAD(+) + H2O = L-lysine + 2-oxoglutarate + NADH + H(+)</text>
        <dbReference type="Rhea" id="RHEA:12440"/>
        <dbReference type="ChEBI" id="CHEBI:15377"/>
        <dbReference type="ChEBI" id="CHEBI:15378"/>
        <dbReference type="ChEBI" id="CHEBI:16810"/>
        <dbReference type="ChEBI" id="CHEBI:32551"/>
        <dbReference type="ChEBI" id="CHEBI:57540"/>
        <dbReference type="ChEBI" id="CHEBI:57945"/>
        <dbReference type="ChEBI" id="CHEBI:57951"/>
        <dbReference type="EC" id="1.5.1.7"/>
    </reaction>
</comment>
<evidence type="ECO:0000256" key="7">
    <source>
        <dbReference type="ARBA" id="ARBA00023002"/>
    </source>
</evidence>
<dbReference type="UniPathway" id="UPA00033">
    <property type="reaction ID" value="UER00034"/>
</dbReference>
<dbReference type="InterPro" id="IPR036291">
    <property type="entry name" value="NAD(P)-bd_dom_sf"/>
</dbReference>
<dbReference type="VEuPathDB" id="FungiDB:ACJ73_04165"/>
<evidence type="ECO:0000256" key="11">
    <source>
        <dbReference type="ARBA" id="ARBA00033228"/>
    </source>
</evidence>
<keyword evidence="9" id="KW-0457">Lysine biosynthesis</keyword>
<dbReference type="PANTHER" id="PTHR11133:SF23">
    <property type="entry name" value="SACCHAROPINE DEHYDROGENASE [NAD(+), L-LYSINE-FORMING]"/>
    <property type="match status" value="1"/>
</dbReference>
<name>A0A1J9R7K5_9EURO</name>
<dbReference type="InterPro" id="IPR027281">
    <property type="entry name" value="Lys1"/>
</dbReference>
<dbReference type="InterPro" id="IPR007698">
    <property type="entry name" value="AlaDH/PNT_NAD(H)-bd"/>
</dbReference>
<evidence type="ECO:0000256" key="1">
    <source>
        <dbReference type="ARBA" id="ARBA00004884"/>
    </source>
</evidence>
<dbReference type="InterPro" id="IPR051168">
    <property type="entry name" value="AASS"/>
</dbReference>
<proteinExistence type="inferred from homology"/>
<evidence type="ECO:0000313" key="15">
    <source>
        <dbReference type="EMBL" id="OJD24471.1"/>
    </source>
</evidence>
<keyword evidence="7" id="KW-0560">Oxidoreductase</keyword>
<comment type="similarity">
    <text evidence="2">Belongs to the AlaDH/PNT family.</text>
</comment>
<evidence type="ECO:0000256" key="10">
    <source>
        <dbReference type="ARBA" id="ARBA00023157"/>
    </source>
</evidence>
<evidence type="ECO:0000256" key="6">
    <source>
        <dbReference type="ARBA" id="ARBA00022605"/>
    </source>
</evidence>
<organism evidence="15 16">
    <name type="scientific">Blastomyces percursus</name>
    <dbReference type="NCBI Taxonomy" id="1658174"/>
    <lineage>
        <taxon>Eukaryota</taxon>
        <taxon>Fungi</taxon>
        <taxon>Dikarya</taxon>
        <taxon>Ascomycota</taxon>
        <taxon>Pezizomycotina</taxon>
        <taxon>Eurotiomycetes</taxon>
        <taxon>Eurotiomycetidae</taxon>
        <taxon>Onygenales</taxon>
        <taxon>Ajellomycetaceae</taxon>
        <taxon>Blastomyces</taxon>
    </lineage>
</organism>
<dbReference type="Proteomes" id="UP000242791">
    <property type="component" value="Unassembled WGS sequence"/>
</dbReference>
<reference evidence="15 16" key="1">
    <citation type="submission" date="2015-08" db="EMBL/GenBank/DDBJ databases">
        <title>Emmonsia species relationships and genome sequence.</title>
        <authorList>
            <person name="Cuomo C.A."/>
            <person name="Schwartz I.S."/>
            <person name="Kenyon C."/>
            <person name="De Hoog G.S."/>
            <person name="Govender N.P."/>
            <person name="Botha A."/>
            <person name="Moreno L."/>
            <person name="De Vries M."/>
            <person name="Munoz J.F."/>
            <person name="Stielow J.B."/>
        </authorList>
    </citation>
    <scope>NUCLEOTIDE SEQUENCE [LARGE SCALE GENOMIC DNA]</scope>
    <source>
        <strain evidence="15 16">EI222</strain>
    </source>
</reference>
<dbReference type="GO" id="GO:0005737">
    <property type="term" value="C:cytoplasm"/>
    <property type="evidence" value="ECO:0007669"/>
    <property type="project" value="TreeGrafter"/>
</dbReference>
<dbReference type="EMBL" id="LGTZ01000555">
    <property type="protein sequence ID" value="OJD24471.1"/>
    <property type="molecule type" value="Genomic_DNA"/>
</dbReference>
<evidence type="ECO:0000256" key="5">
    <source>
        <dbReference type="ARBA" id="ARBA00021221"/>
    </source>
</evidence>
<comment type="subunit">
    <text evidence="3">Monomer.</text>
</comment>
<dbReference type="FunFam" id="3.40.50.720:FF:000217">
    <property type="entry name" value="Saccharopine dehydrogenase [NAD(+), L-lysine-forming]"/>
    <property type="match status" value="1"/>
</dbReference>
<dbReference type="STRING" id="1658174.A0A1J9R7K5"/>
<comment type="caution">
    <text evidence="15">The sequence shown here is derived from an EMBL/GenBank/DDBJ whole genome shotgun (WGS) entry which is preliminary data.</text>
</comment>
<dbReference type="Gene3D" id="3.40.50.720">
    <property type="entry name" value="NAD(P)-binding Rossmann-like Domain"/>
    <property type="match status" value="3"/>
</dbReference>
<feature type="domain" description="Alanine dehydrogenase/pyridine nucleotide transhydrogenase NAD(H)-binding" evidence="13">
    <location>
        <begin position="216"/>
        <end position="332"/>
    </location>
</feature>
<dbReference type="SMART" id="SM01002">
    <property type="entry name" value="AlaDh_PNT_C"/>
    <property type="match status" value="1"/>
</dbReference>
<evidence type="ECO:0000313" key="16">
    <source>
        <dbReference type="Proteomes" id="UP000242791"/>
    </source>
</evidence>
<dbReference type="SUPFAM" id="SSF51735">
    <property type="entry name" value="NAD(P)-binding Rossmann-fold domains"/>
    <property type="match status" value="1"/>
</dbReference>
<evidence type="ECO:0000256" key="8">
    <source>
        <dbReference type="ARBA" id="ARBA00023027"/>
    </source>
</evidence>
<keyword evidence="16" id="KW-1185">Reference proteome</keyword>
<dbReference type="Pfam" id="PF05222">
    <property type="entry name" value="AlaDh_PNT_N"/>
    <property type="match status" value="1"/>
</dbReference>
<evidence type="ECO:0000256" key="4">
    <source>
        <dbReference type="ARBA" id="ARBA00012847"/>
    </source>
</evidence>
<accession>A0A1J9R7K5</accession>
<evidence type="ECO:0000256" key="12">
    <source>
        <dbReference type="ARBA" id="ARBA00047860"/>
    </source>
</evidence>
<dbReference type="AlphaFoldDB" id="A0A1J9R7K5"/>
<dbReference type="PANTHER" id="PTHR11133">
    <property type="entry name" value="SACCHAROPINE DEHYDROGENASE"/>
    <property type="match status" value="1"/>
</dbReference>
<keyword evidence="6" id="KW-0028">Amino-acid biosynthesis</keyword>
<keyword evidence="8" id="KW-0520">NAD</keyword>
<dbReference type="OrthoDB" id="265306at2759"/>
<protein>
    <recommendedName>
        <fullName evidence="5">Saccharopine dehydrogenase [NAD(+), L-lysine-forming]</fullName>
        <ecNumber evidence="4">1.5.1.7</ecNumber>
    </recommendedName>
    <alternativeName>
        <fullName evidence="11">Lysine--2-oxoglutarate reductase</fullName>
    </alternativeName>
</protein>
<evidence type="ECO:0000256" key="2">
    <source>
        <dbReference type="ARBA" id="ARBA00005689"/>
    </source>
</evidence>
<comment type="pathway">
    <text evidence="1">Amino-acid biosynthesis; L-lysine biosynthesis via AAA pathway; L-lysine from L-alpha-aminoadipate (fungal route): step 3/3.</text>
</comment>
<dbReference type="GO" id="GO:0004754">
    <property type="term" value="F:saccharopine dehydrogenase (NAD+, L-lysine-forming) activity"/>
    <property type="evidence" value="ECO:0007669"/>
    <property type="project" value="UniProtKB-EC"/>
</dbReference>
<dbReference type="CDD" id="cd12188">
    <property type="entry name" value="SDH"/>
    <property type="match status" value="1"/>
</dbReference>
<evidence type="ECO:0000256" key="3">
    <source>
        <dbReference type="ARBA" id="ARBA00011245"/>
    </source>
</evidence>
<feature type="domain" description="Alanine dehydrogenase/pyridine nucleotide transhydrogenase N-terminal" evidence="14">
    <location>
        <begin position="43"/>
        <end position="177"/>
    </location>
</feature>